<dbReference type="PANTHER" id="PTHR33055">
    <property type="entry name" value="TRANSPOSASE FOR INSERTION SEQUENCE ELEMENT IS1111A"/>
    <property type="match status" value="1"/>
</dbReference>
<dbReference type="AlphaFoldDB" id="A0A859IG68"/>
<evidence type="ECO:0000256" key="1">
    <source>
        <dbReference type="SAM" id="Coils"/>
    </source>
</evidence>
<feature type="domain" description="Transposase IS116/IS110/IS902 C-terminal" evidence="3">
    <location>
        <begin position="192"/>
        <end position="274"/>
    </location>
</feature>
<dbReference type="GO" id="GO:0004803">
    <property type="term" value="F:transposase activity"/>
    <property type="evidence" value="ECO:0007669"/>
    <property type="project" value="InterPro"/>
</dbReference>
<dbReference type="InterPro" id="IPR003346">
    <property type="entry name" value="Transposase_20"/>
</dbReference>
<dbReference type="GO" id="GO:0003677">
    <property type="term" value="F:DNA binding"/>
    <property type="evidence" value="ECO:0007669"/>
    <property type="project" value="InterPro"/>
</dbReference>
<proteinExistence type="predicted"/>
<keyword evidence="1" id="KW-0175">Coiled coil</keyword>
<sequence length="323" mass="36058">MNAPIYCGIDVAKRNFVIGFSHQKKTKTETNNAKGIQHTLDYLSQFNVALITLEATGGLEIPVAKALARAGYRVFIANPPKASEFAKSQTRAKTDAKDAVNLAFYGLTCELKGEVEHQLYVPLSEQEEQLEALVVRRRQLVDMRVAELNRLQQSHETQLDNIQQHIEMLDKLIAELDKDIDDQSKHFSDKADLISDIKGVGKNCVAVMMSSLPELGKLSSKRIASLVGVIPHPQESGQWKGKSFCYGGRAIVRNALYMAALSAIRFEPVFKAFYTRLVAKGKAKKVAIMACMRKLLTIMNALVRRNEKWDATRYLSTESVGQN</sequence>
<dbReference type="GO" id="GO:0006313">
    <property type="term" value="P:DNA transposition"/>
    <property type="evidence" value="ECO:0007669"/>
    <property type="project" value="InterPro"/>
</dbReference>
<dbReference type="InterPro" id="IPR047650">
    <property type="entry name" value="Transpos_IS110"/>
</dbReference>
<dbReference type="Proteomes" id="UP000509790">
    <property type="component" value="Chromosome"/>
</dbReference>
<evidence type="ECO:0000259" key="3">
    <source>
        <dbReference type="Pfam" id="PF02371"/>
    </source>
</evidence>
<protein>
    <submittedName>
        <fullName evidence="4">Transposase</fullName>
    </submittedName>
</protein>
<dbReference type="InterPro" id="IPR002525">
    <property type="entry name" value="Transp_IS110-like_N"/>
</dbReference>
<evidence type="ECO:0000313" key="5">
    <source>
        <dbReference type="Proteomes" id="UP000509790"/>
    </source>
</evidence>
<evidence type="ECO:0000313" key="4">
    <source>
        <dbReference type="EMBL" id="QKY72988.1"/>
    </source>
</evidence>
<accession>A0A859IG68</accession>
<feature type="coiled-coil region" evidence="1">
    <location>
        <begin position="123"/>
        <end position="179"/>
    </location>
</feature>
<dbReference type="PANTHER" id="PTHR33055:SF13">
    <property type="entry name" value="TRANSPOSASE"/>
    <property type="match status" value="1"/>
</dbReference>
<name>A0A859IG68_GLAPU</name>
<dbReference type="Pfam" id="PF02371">
    <property type="entry name" value="Transposase_20"/>
    <property type="match status" value="1"/>
</dbReference>
<organism evidence="4 5">
    <name type="scientific">Glaesserella parasuis</name>
    <name type="common">Haemophilus parasuis</name>
    <dbReference type="NCBI Taxonomy" id="738"/>
    <lineage>
        <taxon>Bacteria</taxon>
        <taxon>Pseudomonadati</taxon>
        <taxon>Pseudomonadota</taxon>
        <taxon>Gammaproteobacteria</taxon>
        <taxon>Pasteurellales</taxon>
        <taxon>Pasteurellaceae</taxon>
        <taxon>Glaesserella</taxon>
    </lineage>
</organism>
<gene>
    <name evidence="4" type="ORF">FLK62_06840</name>
</gene>
<dbReference type="RefSeq" id="WP_176443674.1">
    <property type="nucleotide sequence ID" value="NZ_CP041334.1"/>
</dbReference>
<reference evidence="4 5" key="1">
    <citation type="submission" date="2019-06" db="EMBL/GenBank/DDBJ databases">
        <title>Complete genome sequence of Haemophilus parasuis HPS412.</title>
        <authorList>
            <person name="Yang S."/>
            <person name="Huang C."/>
        </authorList>
    </citation>
    <scope>NUCLEOTIDE SEQUENCE [LARGE SCALE GENOMIC DNA]</scope>
    <source>
        <strain evidence="4 5">HPS412</strain>
    </source>
</reference>
<dbReference type="EMBL" id="CP041334">
    <property type="protein sequence ID" value="QKY72988.1"/>
    <property type="molecule type" value="Genomic_DNA"/>
</dbReference>
<feature type="domain" description="Transposase IS110-like N-terminal" evidence="2">
    <location>
        <begin position="7"/>
        <end position="153"/>
    </location>
</feature>
<dbReference type="Pfam" id="PF01548">
    <property type="entry name" value="DEDD_Tnp_IS110"/>
    <property type="match status" value="1"/>
</dbReference>
<evidence type="ECO:0000259" key="2">
    <source>
        <dbReference type="Pfam" id="PF01548"/>
    </source>
</evidence>